<organism evidence="9 10">
    <name type="scientific">Sulfitobacter sabulilitoris</name>
    <dbReference type="NCBI Taxonomy" id="2562655"/>
    <lineage>
        <taxon>Bacteria</taxon>
        <taxon>Pseudomonadati</taxon>
        <taxon>Pseudomonadota</taxon>
        <taxon>Alphaproteobacteria</taxon>
        <taxon>Rhodobacterales</taxon>
        <taxon>Roseobacteraceae</taxon>
        <taxon>Sulfitobacter</taxon>
    </lineage>
</organism>
<keyword evidence="3" id="KW-1003">Cell membrane</keyword>
<dbReference type="InterPro" id="IPR042094">
    <property type="entry name" value="T2SS_GspF_sf"/>
</dbReference>
<proteinExistence type="inferred from homology"/>
<dbReference type="Pfam" id="PF00482">
    <property type="entry name" value="T2SSF"/>
    <property type="match status" value="2"/>
</dbReference>
<dbReference type="Proteomes" id="UP000309550">
    <property type="component" value="Unassembled WGS sequence"/>
</dbReference>
<evidence type="ECO:0000256" key="1">
    <source>
        <dbReference type="ARBA" id="ARBA00004651"/>
    </source>
</evidence>
<evidence type="ECO:0000256" key="2">
    <source>
        <dbReference type="ARBA" id="ARBA00005745"/>
    </source>
</evidence>
<sequence>MRAYDYVAFTDTGKRRTGSVVAETEAHAGELLKAQGLFVSEVRGKTVRGGTGRLLAPRRTRLSADLQAVFTRQMAVLLSAELPSEAALDAVRAAGASPAMDRVAAVAKAALMQGAPLSDALDSSGAGFARYYLAALRAGEGAGDVAVVLTELADHLETQGTDRAQIGAALVYPAFVAAVSLLVCAILMVNVAPEIVAMFEMSGRPLPQITRVVLGLSDWVQDHLAVLGAGAAALLALAVASGRVAAIRAARDRVALRLPLIGRLIRSAAAVQYLRTLALVLTSRHAVLSAVDSAAGVLTIAQFRAEAAAVSQAVRSGETLSQALSRLSFLPPVARQLIAAGEVSARLARMADRSAVLVASGLSTERKRIAALIEPLLMMLVGCFVLLIVLAVLLPIFDLQSVVAG</sequence>
<dbReference type="InterPro" id="IPR018076">
    <property type="entry name" value="T2SS_GspF_dom"/>
</dbReference>
<dbReference type="GO" id="GO:0015628">
    <property type="term" value="P:protein secretion by the type II secretion system"/>
    <property type="evidence" value="ECO:0007669"/>
    <property type="project" value="TreeGrafter"/>
</dbReference>
<evidence type="ECO:0000256" key="4">
    <source>
        <dbReference type="ARBA" id="ARBA00022692"/>
    </source>
</evidence>
<dbReference type="RefSeq" id="WP_138663274.1">
    <property type="nucleotide sequence ID" value="NZ_VANS01000004.1"/>
</dbReference>
<feature type="domain" description="Type II secretion system protein GspF" evidence="8">
    <location>
        <begin position="273"/>
        <end position="395"/>
    </location>
</feature>
<evidence type="ECO:0000256" key="6">
    <source>
        <dbReference type="ARBA" id="ARBA00023136"/>
    </source>
</evidence>
<keyword evidence="10" id="KW-1185">Reference proteome</keyword>
<dbReference type="Gene3D" id="1.20.81.30">
    <property type="entry name" value="Type II secretion system (T2SS), domain F"/>
    <property type="match status" value="2"/>
</dbReference>
<gene>
    <name evidence="9" type="ORF">FDT80_15790</name>
</gene>
<dbReference type="PANTHER" id="PTHR30012">
    <property type="entry name" value="GENERAL SECRETION PATHWAY PROTEIN"/>
    <property type="match status" value="1"/>
</dbReference>
<comment type="caution">
    <text evidence="9">The sequence shown here is derived from an EMBL/GenBank/DDBJ whole genome shotgun (WGS) entry which is preliminary data.</text>
</comment>
<accession>A0A5S3PCB9</accession>
<feature type="domain" description="Type II secretion system protein GspF" evidence="8">
    <location>
        <begin position="70"/>
        <end position="191"/>
    </location>
</feature>
<protein>
    <submittedName>
        <fullName evidence="9">Type II secretion system F family protein</fullName>
    </submittedName>
</protein>
<dbReference type="InterPro" id="IPR003004">
    <property type="entry name" value="GspF/PilC"/>
</dbReference>
<reference evidence="9 10" key="1">
    <citation type="submission" date="2019-05" db="EMBL/GenBank/DDBJ databases">
        <title>Sulfitobacter sabulilitoris sp. nov., isolated from a marine sand.</title>
        <authorList>
            <person name="Yoon J.-H."/>
        </authorList>
    </citation>
    <scope>NUCLEOTIDE SEQUENCE [LARGE SCALE GENOMIC DNA]</scope>
    <source>
        <strain evidence="9 10">HSMS-29</strain>
    </source>
</reference>
<evidence type="ECO:0000256" key="7">
    <source>
        <dbReference type="SAM" id="Phobius"/>
    </source>
</evidence>
<feature type="transmembrane region" description="Helical" evidence="7">
    <location>
        <begin position="224"/>
        <end position="246"/>
    </location>
</feature>
<name>A0A5S3PCB9_9RHOB</name>
<comment type="subcellular location">
    <subcellularLocation>
        <location evidence="1">Cell membrane</location>
        <topology evidence="1">Multi-pass membrane protein</topology>
    </subcellularLocation>
</comment>
<evidence type="ECO:0000313" key="9">
    <source>
        <dbReference type="EMBL" id="TMM51315.1"/>
    </source>
</evidence>
<dbReference type="OrthoDB" id="9805682at2"/>
<feature type="transmembrane region" description="Helical" evidence="7">
    <location>
        <begin position="376"/>
        <end position="397"/>
    </location>
</feature>
<dbReference type="PANTHER" id="PTHR30012:SF0">
    <property type="entry name" value="TYPE II SECRETION SYSTEM PROTEIN F-RELATED"/>
    <property type="match status" value="1"/>
</dbReference>
<keyword evidence="5 7" id="KW-1133">Transmembrane helix</keyword>
<evidence type="ECO:0000256" key="5">
    <source>
        <dbReference type="ARBA" id="ARBA00022989"/>
    </source>
</evidence>
<dbReference type="AlphaFoldDB" id="A0A5S3PCB9"/>
<dbReference type="EMBL" id="VANS01000004">
    <property type="protein sequence ID" value="TMM51315.1"/>
    <property type="molecule type" value="Genomic_DNA"/>
</dbReference>
<evidence type="ECO:0000259" key="8">
    <source>
        <dbReference type="Pfam" id="PF00482"/>
    </source>
</evidence>
<evidence type="ECO:0000256" key="3">
    <source>
        <dbReference type="ARBA" id="ARBA00022475"/>
    </source>
</evidence>
<dbReference type="GO" id="GO:0005886">
    <property type="term" value="C:plasma membrane"/>
    <property type="evidence" value="ECO:0007669"/>
    <property type="project" value="UniProtKB-SubCell"/>
</dbReference>
<dbReference type="PRINTS" id="PR00812">
    <property type="entry name" value="BCTERIALGSPF"/>
</dbReference>
<comment type="similarity">
    <text evidence="2">Belongs to the GSP F family.</text>
</comment>
<keyword evidence="6 7" id="KW-0472">Membrane</keyword>
<feature type="transmembrane region" description="Helical" evidence="7">
    <location>
        <begin position="169"/>
        <end position="192"/>
    </location>
</feature>
<evidence type="ECO:0000313" key="10">
    <source>
        <dbReference type="Proteomes" id="UP000309550"/>
    </source>
</evidence>
<keyword evidence="4 7" id="KW-0812">Transmembrane</keyword>